<dbReference type="EMBL" id="FRFE01000007">
    <property type="protein sequence ID" value="SHO47445.1"/>
    <property type="molecule type" value="Genomic_DNA"/>
</dbReference>
<dbReference type="AlphaFoldDB" id="A0A1M7Y537"/>
<dbReference type="PANTHER" id="PTHR43289:SF6">
    <property type="entry name" value="SERINE_THREONINE-PROTEIN KINASE NEKL-3"/>
    <property type="match status" value="1"/>
</dbReference>
<dbReference type="PROSITE" id="PS00108">
    <property type="entry name" value="PROTEIN_KINASE_ST"/>
    <property type="match status" value="1"/>
</dbReference>
<evidence type="ECO:0000313" key="8">
    <source>
        <dbReference type="Proteomes" id="UP000184603"/>
    </source>
</evidence>
<dbReference type="InterPro" id="IPR011460">
    <property type="entry name" value="Lcl_C"/>
</dbReference>
<evidence type="ECO:0000259" key="6">
    <source>
        <dbReference type="PROSITE" id="PS50011"/>
    </source>
</evidence>
<keyword evidence="3 7" id="KW-0418">Kinase</keyword>
<dbReference type="OrthoDB" id="9801841at2"/>
<keyword evidence="2 5" id="KW-0547">Nucleotide-binding</keyword>
<feature type="domain" description="Protein kinase" evidence="6">
    <location>
        <begin position="7"/>
        <end position="268"/>
    </location>
</feature>
<dbReference type="GO" id="GO:0005524">
    <property type="term" value="F:ATP binding"/>
    <property type="evidence" value="ECO:0007669"/>
    <property type="project" value="UniProtKB-UniRule"/>
</dbReference>
<dbReference type="InterPro" id="IPR008271">
    <property type="entry name" value="Ser/Thr_kinase_AS"/>
</dbReference>
<gene>
    <name evidence="7" type="ORF">SAMN02745220_01873</name>
</gene>
<keyword evidence="8" id="KW-1185">Reference proteome</keyword>
<dbReference type="PROSITE" id="PS00107">
    <property type="entry name" value="PROTEIN_KINASE_ATP"/>
    <property type="match status" value="1"/>
</dbReference>
<dbReference type="Proteomes" id="UP000184603">
    <property type="component" value="Unassembled WGS sequence"/>
</dbReference>
<keyword evidence="4 5" id="KW-0067">ATP-binding</keyword>
<dbReference type="PANTHER" id="PTHR43289">
    <property type="entry name" value="MITOGEN-ACTIVATED PROTEIN KINASE KINASE KINASE 20-RELATED"/>
    <property type="match status" value="1"/>
</dbReference>
<name>A0A1M7Y537_9BACT</name>
<dbReference type="PROSITE" id="PS50011">
    <property type="entry name" value="PROTEIN_KINASE_DOM"/>
    <property type="match status" value="1"/>
</dbReference>
<feature type="binding site" evidence="5">
    <location>
        <position position="36"/>
    </location>
    <ligand>
        <name>ATP</name>
        <dbReference type="ChEBI" id="CHEBI:30616"/>
    </ligand>
</feature>
<sequence length="448" mass="50799">METVGRYTILGRLGRGGMSTVYKAMAPVTGRIVALKILRPRDDIFADLVGAERLREMFVEEARIMGEIDHEHVATILDCDENEGAPFIVLEYFSHSLGDMIGEAYRVEDRSRRLSVQRSCLYLLQALKGLERLHFAGIVHRDIKPYNLMITSDDRVKIIDFGLSRVRGEEPMAIPGMQVGSPYYSAPEQGTSPEAADGRADLYSLGVMMYRMLTGCLVESRTEIELPSRLNRELDSSWDDFLLKTLAVEPGERFADATRMRVELEQLFDEWKSSSARNCGIENLWSQEVGDNSIQLRSEPCRIMYKDIRATLELDELFRPTGFYRHQLVVKSPLLLYDPVTGLYWQRSGTGFTLNWHQARDYVHYLNETAFAGHSGWRLPTTAELVTVLRSPTATRDFCIDPHFASSLHWLWSADHCTKKAAWMADIVESYIGRLDMDGAASVCAVCS</sequence>
<dbReference type="InterPro" id="IPR011009">
    <property type="entry name" value="Kinase-like_dom_sf"/>
</dbReference>
<reference evidence="7 8" key="1">
    <citation type="submission" date="2016-12" db="EMBL/GenBank/DDBJ databases">
        <authorList>
            <person name="Song W.-J."/>
            <person name="Kurnit D.M."/>
        </authorList>
    </citation>
    <scope>NUCLEOTIDE SEQUENCE [LARGE SCALE GENOMIC DNA]</scope>
    <source>
        <strain evidence="7 8">DSM 18488</strain>
    </source>
</reference>
<accession>A0A1M7Y537</accession>
<evidence type="ECO:0000313" key="7">
    <source>
        <dbReference type="EMBL" id="SHO47445.1"/>
    </source>
</evidence>
<dbReference type="InterPro" id="IPR017441">
    <property type="entry name" value="Protein_kinase_ATP_BS"/>
</dbReference>
<dbReference type="RefSeq" id="WP_073613181.1">
    <property type="nucleotide sequence ID" value="NZ_FRFE01000007.1"/>
</dbReference>
<evidence type="ECO:0000256" key="1">
    <source>
        <dbReference type="ARBA" id="ARBA00022679"/>
    </source>
</evidence>
<dbReference type="Pfam" id="PF00069">
    <property type="entry name" value="Pkinase"/>
    <property type="match status" value="1"/>
</dbReference>
<organism evidence="7 8">
    <name type="scientific">Desulfopila aestuarii DSM 18488</name>
    <dbReference type="NCBI Taxonomy" id="1121416"/>
    <lineage>
        <taxon>Bacteria</taxon>
        <taxon>Pseudomonadati</taxon>
        <taxon>Thermodesulfobacteriota</taxon>
        <taxon>Desulfobulbia</taxon>
        <taxon>Desulfobulbales</taxon>
        <taxon>Desulfocapsaceae</taxon>
        <taxon>Desulfopila</taxon>
    </lineage>
</organism>
<dbReference type="SUPFAM" id="SSF56436">
    <property type="entry name" value="C-type lectin-like"/>
    <property type="match status" value="1"/>
</dbReference>
<dbReference type="Pfam" id="PF07603">
    <property type="entry name" value="Lcl_C"/>
    <property type="match status" value="1"/>
</dbReference>
<dbReference type="STRING" id="1121416.SAMN02745220_01873"/>
<dbReference type="InterPro" id="IPR016187">
    <property type="entry name" value="CTDL_fold"/>
</dbReference>
<keyword evidence="1" id="KW-0808">Transferase</keyword>
<evidence type="ECO:0000256" key="4">
    <source>
        <dbReference type="ARBA" id="ARBA00022840"/>
    </source>
</evidence>
<dbReference type="GO" id="GO:0004674">
    <property type="term" value="F:protein serine/threonine kinase activity"/>
    <property type="evidence" value="ECO:0007669"/>
    <property type="project" value="UniProtKB-KW"/>
</dbReference>
<protein>
    <submittedName>
        <fullName evidence="7">Serine/threonine protein kinase</fullName>
    </submittedName>
</protein>
<dbReference type="SMART" id="SM00220">
    <property type="entry name" value="S_TKc"/>
    <property type="match status" value="1"/>
</dbReference>
<evidence type="ECO:0000256" key="5">
    <source>
        <dbReference type="PROSITE-ProRule" id="PRU10141"/>
    </source>
</evidence>
<dbReference type="Gene3D" id="3.30.200.20">
    <property type="entry name" value="Phosphorylase Kinase, domain 1"/>
    <property type="match status" value="1"/>
</dbReference>
<keyword evidence="7" id="KW-0723">Serine/threonine-protein kinase</keyword>
<dbReference type="SUPFAM" id="SSF56112">
    <property type="entry name" value="Protein kinase-like (PK-like)"/>
    <property type="match status" value="1"/>
</dbReference>
<dbReference type="CDD" id="cd14014">
    <property type="entry name" value="STKc_PknB_like"/>
    <property type="match status" value="1"/>
</dbReference>
<dbReference type="Gene3D" id="1.10.510.10">
    <property type="entry name" value="Transferase(Phosphotransferase) domain 1"/>
    <property type="match status" value="1"/>
</dbReference>
<dbReference type="InterPro" id="IPR000719">
    <property type="entry name" value="Prot_kinase_dom"/>
</dbReference>
<evidence type="ECO:0000256" key="3">
    <source>
        <dbReference type="ARBA" id="ARBA00022777"/>
    </source>
</evidence>
<evidence type="ECO:0000256" key="2">
    <source>
        <dbReference type="ARBA" id="ARBA00022741"/>
    </source>
</evidence>
<proteinExistence type="predicted"/>